<dbReference type="AlphaFoldDB" id="A0A3P7XCD4"/>
<proteinExistence type="predicted"/>
<protein>
    <submittedName>
        <fullName evidence="1">Uncharacterized protein</fullName>
    </submittedName>
</protein>
<name>A0A3P7XCD4_9TREM</name>
<evidence type="ECO:0000313" key="1">
    <source>
        <dbReference type="EMBL" id="VDO56744.1"/>
    </source>
</evidence>
<keyword evidence="2" id="KW-1185">Reference proteome</keyword>
<organism evidence="1 2">
    <name type="scientific">Schistosoma margrebowiei</name>
    <dbReference type="NCBI Taxonomy" id="48269"/>
    <lineage>
        <taxon>Eukaryota</taxon>
        <taxon>Metazoa</taxon>
        <taxon>Spiralia</taxon>
        <taxon>Lophotrochozoa</taxon>
        <taxon>Platyhelminthes</taxon>
        <taxon>Trematoda</taxon>
        <taxon>Digenea</taxon>
        <taxon>Strigeidida</taxon>
        <taxon>Schistosomatoidea</taxon>
        <taxon>Schistosomatidae</taxon>
        <taxon>Schistosoma</taxon>
    </lineage>
</organism>
<gene>
    <name evidence="1" type="ORF">SMRZ_LOCUS3005</name>
</gene>
<dbReference type="Proteomes" id="UP000277204">
    <property type="component" value="Unassembled WGS sequence"/>
</dbReference>
<evidence type="ECO:0000313" key="2">
    <source>
        <dbReference type="Proteomes" id="UP000277204"/>
    </source>
</evidence>
<dbReference type="EMBL" id="UZAI01000821">
    <property type="protein sequence ID" value="VDO56744.1"/>
    <property type="molecule type" value="Genomic_DNA"/>
</dbReference>
<sequence length="36" mass="4138">MLVGYTCISVLMFTLELEPSAVRFKCHRVIHLITES</sequence>
<accession>A0A3P7XCD4</accession>
<reference evidence="1 2" key="1">
    <citation type="submission" date="2018-11" db="EMBL/GenBank/DDBJ databases">
        <authorList>
            <consortium name="Pathogen Informatics"/>
        </authorList>
    </citation>
    <scope>NUCLEOTIDE SEQUENCE [LARGE SCALE GENOMIC DNA]</scope>
    <source>
        <strain evidence="1 2">Zambia</strain>
    </source>
</reference>